<evidence type="ECO:0000256" key="2">
    <source>
        <dbReference type="SAM" id="Phobius"/>
    </source>
</evidence>
<keyword evidence="4" id="KW-1185">Reference proteome</keyword>
<sequence length="131" mass="14217">MKDCKVSCFRGLITASLILVALAVFNLQLVQNRLKRYNEISFSLSSNGLSQNAPCVDINGGLINTKSSQCTPDEISSSLSGTSSKKTKEGLPPENVYGPNQNELCVDGNSTSTGRVCLSRNKIFVGLNWKW</sequence>
<accession>A0AAV2S562</accession>
<proteinExistence type="predicted"/>
<dbReference type="Proteomes" id="UP001497623">
    <property type="component" value="Unassembled WGS sequence"/>
</dbReference>
<feature type="non-terminal residue" evidence="3">
    <location>
        <position position="131"/>
    </location>
</feature>
<keyword evidence="2" id="KW-0812">Transmembrane</keyword>
<protein>
    <submittedName>
        <fullName evidence="3">Uncharacterized protein</fullName>
    </submittedName>
</protein>
<feature type="transmembrane region" description="Helical" evidence="2">
    <location>
        <begin position="12"/>
        <end position="30"/>
    </location>
</feature>
<reference evidence="3 4" key="1">
    <citation type="submission" date="2024-05" db="EMBL/GenBank/DDBJ databases">
        <authorList>
            <person name="Wallberg A."/>
        </authorList>
    </citation>
    <scope>NUCLEOTIDE SEQUENCE [LARGE SCALE GENOMIC DNA]</scope>
</reference>
<evidence type="ECO:0000313" key="3">
    <source>
        <dbReference type="EMBL" id="CAL4157849.1"/>
    </source>
</evidence>
<organism evidence="3 4">
    <name type="scientific">Meganyctiphanes norvegica</name>
    <name type="common">Northern krill</name>
    <name type="synonym">Thysanopoda norvegica</name>
    <dbReference type="NCBI Taxonomy" id="48144"/>
    <lineage>
        <taxon>Eukaryota</taxon>
        <taxon>Metazoa</taxon>
        <taxon>Ecdysozoa</taxon>
        <taxon>Arthropoda</taxon>
        <taxon>Crustacea</taxon>
        <taxon>Multicrustacea</taxon>
        <taxon>Malacostraca</taxon>
        <taxon>Eumalacostraca</taxon>
        <taxon>Eucarida</taxon>
        <taxon>Euphausiacea</taxon>
        <taxon>Euphausiidae</taxon>
        <taxon>Meganyctiphanes</taxon>
    </lineage>
</organism>
<keyword evidence="2" id="KW-1133">Transmembrane helix</keyword>
<dbReference type="EMBL" id="CAXKWB010042429">
    <property type="protein sequence ID" value="CAL4157849.1"/>
    <property type="molecule type" value="Genomic_DNA"/>
</dbReference>
<evidence type="ECO:0000256" key="1">
    <source>
        <dbReference type="SAM" id="MobiDB-lite"/>
    </source>
</evidence>
<feature type="region of interest" description="Disordered" evidence="1">
    <location>
        <begin position="69"/>
        <end position="102"/>
    </location>
</feature>
<evidence type="ECO:0000313" key="4">
    <source>
        <dbReference type="Proteomes" id="UP001497623"/>
    </source>
</evidence>
<keyword evidence="2" id="KW-0472">Membrane</keyword>
<name>A0AAV2S562_MEGNR</name>
<dbReference type="AlphaFoldDB" id="A0AAV2S562"/>
<gene>
    <name evidence="3" type="ORF">MNOR_LOCUS31993</name>
</gene>
<comment type="caution">
    <text evidence="3">The sequence shown here is derived from an EMBL/GenBank/DDBJ whole genome shotgun (WGS) entry which is preliminary data.</text>
</comment>